<evidence type="ECO:0000313" key="1">
    <source>
        <dbReference type="EMBL" id="KAJ4447267.1"/>
    </source>
</evidence>
<reference evidence="1 2" key="1">
    <citation type="journal article" date="2022" name="Allergy">
        <title>Genome assembly and annotation of Periplaneta americana reveal a comprehensive cockroach allergen profile.</title>
        <authorList>
            <person name="Wang L."/>
            <person name="Xiong Q."/>
            <person name="Saelim N."/>
            <person name="Wang L."/>
            <person name="Nong W."/>
            <person name="Wan A.T."/>
            <person name="Shi M."/>
            <person name="Liu X."/>
            <person name="Cao Q."/>
            <person name="Hui J.H.L."/>
            <person name="Sookrung N."/>
            <person name="Leung T.F."/>
            <person name="Tungtrongchitr A."/>
            <person name="Tsui S.K.W."/>
        </authorList>
    </citation>
    <scope>NUCLEOTIDE SEQUENCE [LARGE SCALE GENOMIC DNA]</scope>
    <source>
        <strain evidence="1">PWHHKU_190912</strain>
    </source>
</reference>
<name>A0ABQ8TL77_PERAM</name>
<keyword evidence="2" id="KW-1185">Reference proteome</keyword>
<gene>
    <name evidence="1" type="ORF">ANN_09271</name>
</gene>
<proteinExistence type="predicted"/>
<protein>
    <submittedName>
        <fullName evidence="1">Uncharacterized protein</fullName>
    </submittedName>
</protein>
<accession>A0ABQ8TL77</accession>
<comment type="caution">
    <text evidence="1">The sequence shown here is derived from an EMBL/GenBank/DDBJ whole genome shotgun (WGS) entry which is preliminary data.</text>
</comment>
<dbReference type="Proteomes" id="UP001148838">
    <property type="component" value="Unassembled WGS sequence"/>
</dbReference>
<sequence length="227" mass="26285">MNRWQAYVKMTMNLRIFASAEEVKIHVTSALRDVTKDGLQECFEKWYGRWQKCVTTQWAYFEGGVMSLVLLNFGKITRESLVKPEANELFLEYRQKGVCRTEFKLVETGVKLVQLPRFLHESLSSVRPVYVIDVYKLTPSNGPKERSRRARDLTVASDNLSAIEFRPVCRIGTSRRKYLPPSMLSQNRSSLAYLDLMGNREYEQKIGLSLFKARQIRTSAIEVCDIN</sequence>
<organism evidence="1 2">
    <name type="scientific">Periplaneta americana</name>
    <name type="common">American cockroach</name>
    <name type="synonym">Blatta americana</name>
    <dbReference type="NCBI Taxonomy" id="6978"/>
    <lineage>
        <taxon>Eukaryota</taxon>
        <taxon>Metazoa</taxon>
        <taxon>Ecdysozoa</taxon>
        <taxon>Arthropoda</taxon>
        <taxon>Hexapoda</taxon>
        <taxon>Insecta</taxon>
        <taxon>Pterygota</taxon>
        <taxon>Neoptera</taxon>
        <taxon>Polyneoptera</taxon>
        <taxon>Dictyoptera</taxon>
        <taxon>Blattodea</taxon>
        <taxon>Blattoidea</taxon>
        <taxon>Blattidae</taxon>
        <taxon>Blattinae</taxon>
        <taxon>Periplaneta</taxon>
    </lineage>
</organism>
<dbReference type="EMBL" id="JAJSOF020000005">
    <property type="protein sequence ID" value="KAJ4447267.1"/>
    <property type="molecule type" value="Genomic_DNA"/>
</dbReference>
<evidence type="ECO:0000313" key="2">
    <source>
        <dbReference type="Proteomes" id="UP001148838"/>
    </source>
</evidence>